<name>A0A7W7HYJ1_9ACTN</name>
<gene>
    <name evidence="3" type="ORF">BJ971_003691</name>
</gene>
<evidence type="ECO:0000259" key="2">
    <source>
        <dbReference type="Pfam" id="PF08305"/>
    </source>
</evidence>
<keyword evidence="4" id="KW-1185">Reference proteome</keyword>
<dbReference type="PROSITE" id="PS51257">
    <property type="entry name" value="PROKAR_LIPOPROTEIN"/>
    <property type="match status" value="1"/>
</dbReference>
<reference evidence="3 4" key="1">
    <citation type="submission" date="2020-08" db="EMBL/GenBank/DDBJ databases">
        <title>Sequencing the genomes of 1000 actinobacteria strains.</title>
        <authorList>
            <person name="Klenk H.-P."/>
        </authorList>
    </citation>
    <scope>NUCLEOTIDE SEQUENCE [LARGE SCALE GENOMIC DNA]</scope>
    <source>
        <strain evidence="3 4">DSM 43149</strain>
    </source>
</reference>
<comment type="caution">
    <text evidence="3">The sequence shown here is derived from an EMBL/GenBank/DDBJ whole genome shotgun (WGS) entry which is preliminary data.</text>
</comment>
<accession>A0A7W7HYJ1</accession>
<dbReference type="InterPro" id="IPR013222">
    <property type="entry name" value="Glyco_hyd_98_carb-bd"/>
</dbReference>
<dbReference type="RefSeq" id="WP_184994473.1">
    <property type="nucleotide sequence ID" value="NZ_BOMK01000010.1"/>
</dbReference>
<feature type="region of interest" description="Disordered" evidence="1">
    <location>
        <begin position="24"/>
        <end position="56"/>
    </location>
</feature>
<dbReference type="Pfam" id="PF08305">
    <property type="entry name" value="NPCBM"/>
    <property type="match status" value="1"/>
</dbReference>
<evidence type="ECO:0000256" key="1">
    <source>
        <dbReference type="SAM" id="MobiDB-lite"/>
    </source>
</evidence>
<proteinExistence type="predicted"/>
<evidence type="ECO:0000313" key="4">
    <source>
        <dbReference type="Proteomes" id="UP000578112"/>
    </source>
</evidence>
<sequence>MRLNVVAWSVASLLIGGCGGEDPPPPAAAAASAPPSASPTSEPSSTVGADAPRPTALGPMVDAKTCGNFGWGNIGPARIAGVDYPESLPVACFNSAEVASADFLVPATALSLTAAVGIEDHTKNTDAKATFSVLNAVTGKPLSEAVTVAYGQPASPFTVPVAGATRIRLQTRFTQTRPGLITACWATPTFVS</sequence>
<dbReference type="Proteomes" id="UP000578112">
    <property type="component" value="Unassembled WGS sequence"/>
</dbReference>
<dbReference type="EMBL" id="JACHNH010000001">
    <property type="protein sequence ID" value="MBB4763135.1"/>
    <property type="molecule type" value="Genomic_DNA"/>
</dbReference>
<dbReference type="InterPro" id="IPR038637">
    <property type="entry name" value="NPCBM_sf"/>
</dbReference>
<feature type="compositionally biased region" description="Low complexity" evidence="1">
    <location>
        <begin position="28"/>
        <end position="45"/>
    </location>
</feature>
<feature type="domain" description="Glycosyl hydrolase family 98 putative carbohydrate-binding module" evidence="2">
    <location>
        <begin position="107"/>
        <end position="190"/>
    </location>
</feature>
<dbReference type="SUPFAM" id="SSF49785">
    <property type="entry name" value="Galactose-binding domain-like"/>
    <property type="match status" value="1"/>
</dbReference>
<evidence type="ECO:0000313" key="3">
    <source>
        <dbReference type="EMBL" id="MBB4763135.1"/>
    </source>
</evidence>
<protein>
    <recommendedName>
        <fullName evidence="2">Glycosyl hydrolase family 98 putative carbohydrate-binding module domain-containing protein</fullName>
    </recommendedName>
</protein>
<dbReference type="Gene3D" id="2.60.120.1060">
    <property type="entry name" value="NPCBM/NEW2 domain"/>
    <property type="match status" value="1"/>
</dbReference>
<dbReference type="InterPro" id="IPR008979">
    <property type="entry name" value="Galactose-bd-like_sf"/>
</dbReference>
<dbReference type="AlphaFoldDB" id="A0A7W7HYJ1"/>
<organism evidence="3 4">
    <name type="scientific">Actinoplanes digitatis</name>
    <dbReference type="NCBI Taxonomy" id="1868"/>
    <lineage>
        <taxon>Bacteria</taxon>
        <taxon>Bacillati</taxon>
        <taxon>Actinomycetota</taxon>
        <taxon>Actinomycetes</taxon>
        <taxon>Micromonosporales</taxon>
        <taxon>Micromonosporaceae</taxon>
        <taxon>Actinoplanes</taxon>
    </lineage>
</organism>